<protein>
    <recommendedName>
        <fullName evidence="2">RING-type E3 ubiquitin transferase</fullName>
        <ecNumber evidence="2">2.3.2.27</ecNumber>
    </recommendedName>
</protein>
<keyword evidence="13" id="KW-1185">Reference proteome</keyword>
<dbReference type="PANTHER" id="PTHR46077">
    <property type="entry name" value="E3 UBIQUITIN-PROTEIN LIGASE TOPORS"/>
    <property type="match status" value="1"/>
</dbReference>
<feature type="compositionally biased region" description="Polar residues" evidence="10">
    <location>
        <begin position="19"/>
        <end position="32"/>
    </location>
</feature>
<dbReference type="Gene3D" id="3.30.40.10">
    <property type="entry name" value="Zinc/RING finger domain, C3HC4 (zinc finger)"/>
    <property type="match status" value="1"/>
</dbReference>
<gene>
    <name evidence="14" type="primary">LOC107109223</name>
</gene>
<name>A0ABM1JUZ2_GEKJA</name>
<dbReference type="InterPro" id="IPR013083">
    <property type="entry name" value="Znf_RING/FYVE/PHD"/>
</dbReference>
<evidence type="ECO:0000256" key="6">
    <source>
        <dbReference type="ARBA" id="ARBA00022833"/>
    </source>
</evidence>
<dbReference type="PANTHER" id="PTHR46077:SF1">
    <property type="entry name" value="TOP1 BINDING ARGININE_SERINE RICH PROTEIN, E3 UBIQUITIN LIGASE"/>
    <property type="match status" value="1"/>
</dbReference>
<evidence type="ECO:0000256" key="2">
    <source>
        <dbReference type="ARBA" id="ARBA00012483"/>
    </source>
</evidence>
<evidence type="ECO:0000256" key="3">
    <source>
        <dbReference type="ARBA" id="ARBA00022679"/>
    </source>
</evidence>
<keyword evidence="4" id="KW-0479">Metal-binding</keyword>
<dbReference type="RefSeq" id="XP_015265279.1">
    <property type="nucleotide sequence ID" value="XM_015409793.1"/>
</dbReference>
<feature type="compositionally biased region" description="Low complexity" evidence="10">
    <location>
        <begin position="1"/>
        <end position="18"/>
    </location>
</feature>
<organism evidence="13 14">
    <name type="scientific">Gekko japonicus</name>
    <name type="common">Schlegel's Japanese gecko</name>
    <dbReference type="NCBI Taxonomy" id="146911"/>
    <lineage>
        <taxon>Eukaryota</taxon>
        <taxon>Metazoa</taxon>
        <taxon>Chordata</taxon>
        <taxon>Craniata</taxon>
        <taxon>Vertebrata</taxon>
        <taxon>Euteleostomi</taxon>
        <taxon>Lepidosauria</taxon>
        <taxon>Squamata</taxon>
        <taxon>Bifurcata</taxon>
        <taxon>Gekkota</taxon>
        <taxon>Gekkonidae</taxon>
        <taxon>Gekkoninae</taxon>
        <taxon>Gekko</taxon>
    </lineage>
</organism>
<feature type="domain" description="RING-type" evidence="12">
    <location>
        <begin position="36"/>
        <end position="75"/>
    </location>
</feature>
<evidence type="ECO:0000256" key="8">
    <source>
        <dbReference type="ARBA" id="ARBA00023163"/>
    </source>
</evidence>
<dbReference type="SMART" id="SM00184">
    <property type="entry name" value="RING"/>
    <property type="match status" value="1"/>
</dbReference>
<sequence length="158" mass="17856">MAPSSDGFGSDGFSPNSGTNRPRQAMATDTSPDSKCPICLDGFENVAYLNCCYHSFCFRCVQEWSKNKAECPLCKQPFHSIIHSMRSDDDFKEYIVRPSEDGSFASPNGRRFLILLTTVLLSWGYVIYATRLAAQWQLKDDYPTQTHNFCETLKQGDL</sequence>
<dbReference type="InterPro" id="IPR058746">
    <property type="entry name" value="Znf_RING-type_Topors"/>
</dbReference>
<evidence type="ECO:0000256" key="10">
    <source>
        <dbReference type="SAM" id="MobiDB-lite"/>
    </source>
</evidence>
<dbReference type="EC" id="2.3.2.27" evidence="2"/>
<evidence type="ECO:0000256" key="1">
    <source>
        <dbReference type="ARBA" id="ARBA00000900"/>
    </source>
</evidence>
<comment type="catalytic activity">
    <reaction evidence="1">
        <text>S-ubiquitinyl-[E2 ubiquitin-conjugating enzyme]-L-cysteine + [acceptor protein]-L-lysine = [E2 ubiquitin-conjugating enzyme]-L-cysteine + N(6)-ubiquitinyl-[acceptor protein]-L-lysine.</text>
        <dbReference type="EC" id="2.3.2.27"/>
    </reaction>
</comment>
<dbReference type="Proteomes" id="UP000694871">
    <property type="component" value="Unplaced"/>
</dbReference>
<accession>A0ABM1JUZ2</accession>
<proteinExistence type="predicted"/>
<keyword evidence="11" id="KW-0812">Transmembrane</keyword>
<dbReference type="InterPro" id="IPR001841">
    <property type="entry name" value="Znf_RING"/>
</dbReference>
<dbReference type="SUPFAM" id="SSF57850">
    <property type="entry name" value="RING/U-box"/>
    <property type="match status" value="1"/>
</dbReference>
<feature type="transmembrane region" description="Helical" evidence="11">
    <location>
        <begin position="112"/>
        <end position="134"/>
    </location>
</feature>
<dbReference type="PROSITE" id="PS50089">
    <property type="entry name" value="ZF_RING_2"/>
    <property type="match status" value="1"/>
</dbReference>
<evidence type="ECO:0000313" key="14">
    <source>
        <dbReference type="RefSeq" id="XP_015265279.1"/>
    </source>
</evidence>
<evidence type="ECO:0000256" key="9">
    <source>
        <dbReference type="PROSITE-ProRule" id="PRU00175"/>
    </source>
</evidence>
<keyword evidence="11" id="KW-1133">Transmembrane helix</keyword>
<keyword evidence="3" id="KW-0808">Transferase</keyword>
<dbReference type="GeneID" id="107109223"/>
<keyword evidence="8" id="KW-0804">Transcription</keyword>
<dbReference type="InterPro" id="IPR017907">
    <property type="entry name" value="Znf_RING_CS"/>
</dbReference>
<keyword evidence="6" id="KW-0862">Zinc</keyword>
<dbReference type="Pfam" id="PF13639">
    <property type="entry name" value="zf-RING_2"/>
    <property type="match status" value="1"/>
</dbReference>
<evidence type="ECO:0000313" key="13">
    <source>
        <dbReference type="Proteomes" id="UP000694871"/>
    </source>
</evidence>
<evidence type="ECO:0000259" key="12">
    <source>
        <dbReference type="PROSITE" id="PS50089"/>
    </source>
</evidence>
<keyword evidence="7" id="KW-0805">Transcription regulation</keyword>
<evidence type="ECO:0000256" key="11">
    <source>
        <dbReference type="SAM" id="Phobius"/>
    </source>
</evidence>
<keyword evidence="11" id="KW-0472">Membrane</keyword>
<evidence type="ECO:0000256" key="7">
    <source>
        <dbReference type="ARBA" id="ARBA00023015"/>
    </source>
</evidence>
<evidence type="ECO:0000256" key="5">
    <source>
        <dbReference type="ARBA" id="ARBA00022771"/>
    </source>
</evidence>
<keyword evidence="5 9" id="KW-0863">Zinc-finger</keyword>
<reference evidence="14" key="1">
    <citation type="submission" date="2025-08" db="UniProtKB">
        <authorList>
            <consortium name="RefSeq"/>
        </authorList>
    </citation>
    <scope>IDENTIFICATION</scope>
</reference>
<dbReference type="PROSITE" id="PS00518">
    <property type="entry name" value="ZF_RING_1"/>
    <property type="match status" value="1"/>
</dbReference>
<dbReference type="CDD" id="cd16574">
    <property type="entry name" value="RING-HC_Topors"/>
    <property type="match status" value="1"/>
</dbReference>
<feature type="region of interest" description="Disordered" evidence="10">
    <location>
        <begin position="1"/>
        <end position="32"/>
    </location>
</feature>
<evidence type="ECO:0000256" key="4">
    <source>
        <dbReference type="ARBA" id="ARBA00022723"/>
    </source>
</evidence>